<dbReference type="GO" id="GO:0030246">
    <property type="term" value="F:carbohydrate binding"/>
    <property type="evidence" value="ECO:0007669"/>
    <property type="project" value="UniProtKB-KW"/>
</dbReference>
<dbReference type="Ensembl" id="ENSCABT00000028282.1">
    <property type="protein sequence ID" value="ENSCABP00000025816.1"/>
    <property type="gene ID" value="ENSCABG00000018992.1"/>
</dbReference>
<dbReference type="InterPro" id="IPR051379">
    <property type="entry name" value="C-type_Lectin_Receptor_IMM"/>
</dbReference>
<reference evidence="2" key="1">
    <citation type="submission" date="2025-08" db="UniProtKB">
        <authorList>
            <consortium name="Ensembl"/>
        </authorList>
    </citation>
    <scope>IDENTIFICATION</scope>
</reference>
<dbReference type="InterPro" id="IPR016186">
    <property type="entry name" value="C-type_lectin-like/link_sf"/>
</dbReference>
<dbReference type="GO" id="GO:0005886">
    <property type="term" value="C:plasma membrane"/>
    <property type="evidence" value="ECO:0007669"/>
    <property type="project" value="TreeGrafter"/>
</dbReference>
<reference evidence="2" key="2">
    <citation type="submission" date="2025-09" db="UniProtKB">
        <authorList>
            <consortium name="Ensembl"/>
        </authorList>
    </citation>
    <scope>IDENTIFICATION</scope>
</reference>
<evidence type="ECO:0000313" key="3">
    <source>
        <dbReference type="Proteomes" id="UP000694404"/>
    </source>
</evidence>
<evidence type="ECO:0008006" key="4">
    <source>
        <dbReference type="Google" id="ProtNLM"/>
    </source>
</evidence>
<dbReference type="Gene3D" id="3.10.100.10">
    <property type="entry name" value="Mannose-Binding Protein A, subunit A"/>
    <property type="match status" value="1"/>
</dbReference>
<evidence type="ECO:0000256" key="1">
    <source>
        <dbReference type="ARBA" id="ARBA00022734"/>
    </source>
</evidence>
<dbReference type="PANTHER" id="PTHR46746">
    <property type="entry name" value="KILLER CELL LECTIN-LIKE RECEPTOR SUBFAMILY F MEMBER 2"/>
    <property type="match status" value="1"/>
</dbReference>
<accession>A0A8C0J2P9</accession>
<dbReference type="AlphaFoldDB" id="A0A8C0J2P9"/>
<dbReference type="PANTHER" id="PTHR46746:SF3">
    <property type="entry name" value="C-TYPE LECTIN DOMAIN-CONTAINING PROTEIN-RELATED"/>
    <property type="match status" value="1"/>
</dbReference>
<dbReference type="InterPro" id="IPR016187">
    <property type="entry name" value="CTDL_fold"/>
</dbReference>
<organism evidence="2 3">
    <name type="scientific">Chelonoidis abingdonii</name>
    <name type="common">Abingdon island giant tortoise</name>
    <name type="synonym">Testudo abingdonii</name>
    <dbReference type="NCBI Taxonomy" id="106734"/>
    <lineage>
        <taxon>Eukaryota</taxon>
        <taxon>Metazoa</taxon>
        <taxon>Chordata</taxon>
        <taxon>Craniata</taxon>
        <taxon>Vertebrata</taxon>
        <taxon>Euteleostomi</taxon>
        <taxon>Archelosauria</taxon>
        <taxon>Testudinata</taxon>
        <taxon>Testudines</taxon>
        <taxon>Cryptodira</taxon>
        <taxon>Durocryptodira</taxon>
        <taxon>Testudinoidea</taxon>
        <taxon>Testudinidae</taxon>
        <taxon>Chelonoidis</taxon>
    </lineage>
</organism>
<name>A0A8C0J2P9_CHEAB</name>
<proteinExistence type="predicted"/>
<sequence>MEDDEGYMVLNLRPTNGNSASPSPDGTTCYPSPAFSPSSNCANALQSQTADPCSPSLSFPLESSTSLMKSLLFCLFPDGSGCQVCPRYWLPHRDKCYWVSKDSKFWSESFKDCEKRTSQMLVIQDKEEMVKKRCWGFNFAWGGFVYEKKWTWVDTSPLDQSL</sequence>
<dbReference type="OMA" id="WSESFKD"/>
<dbReference type="GeneTree" id="ENSGT00990000204219"/>
<keyword evidence="1" id="KW-0430">Lectin</keyword>
<evidence type="ECO:0000313" key="2">
    <source>
        <dbReference type="Ensembl" id="ENSCABP00000025816.1"/>
    </source>
</evidence>
<dbReference type="Proteomes" id="UP000694404">
    <property type="component" value="Unplaced"/>
</dbReference>
<dbReference type="SUPFAM" id="SSF56436">
    <property type="entry name" value="C-type lectin-like"/>
    <property type="match status" value="1"/>
</dbReference>
<keyword evidence="3" id="KW-1185">Reference proteome</keyword>
<protein>
    <recommendedName>
        <fullName evidence="4">C-type lectin domain-containing protein</fullName>
    </recommendedName>
</protein>